<sequence>MGPGHRDGARTRGRDTGLGPRTGQGWDKDGTRGQDTRTGWDMSGTLGRDRAGTQGQDTRTGLGRRDGAELGHGAGSLGQGTDTGTRLGHGAGMGLGHGAGTWGQDTGTGRDGRRMGHGAGHRDKARKPGRDTGPGHGAGTPGRGWGPARPTPPHPGPSRPSPGFLAYPRAGPGRTALAALSSNRAAMAGRGGPGNGGGPGPVRPRPRPAPPRPVPLRSAPGPGQRHPRAPPCPPPAAMESSMDFQAAPSAPAPGPAEAPEPPAMDTEEGPAGQPGAPGPGVAEGRPRGSPCSGTAGGRRRGAAAPGPGRGGDGRSGRCRASGRAVQEEAEDDPRGPSGWEASVGSAPRGAGPPRAPSSGDMELDEAPEDAEDEPAEIQGLLAQLETLSPSLCDPPDPPLASSAGMAPPAGEWAPQGSGGCRGGCRPCPLHVATGRGLATRPCCSQHSACSRPCHGLLFAEADREDLLSLLCYEGGLPEAGAETPLARSDVLAGTNLEMLQAPEEPAAVAEPGGPGGSEEGPSGGWFYGEGLSEVDPTCEGNRDSSPEPAWVALSPAAAPEKEQLPQGSVTNKESPSSCPAFKEVPGPCDPEDLLDGVIFGAKYLGSTQLVSERNPPTSVRMAQAQEAVDRIKAPEGESQPMTEVDLFVSTQRIKVLTADTQEAMMDHSLQTISYIADIGSLVVLMARRKLPRRAEAAEEKRLYKMICHVFHSADAQIIAQAIGQAFGVAYQRFLEANSIDPSELSPRQYSRALEDQEQYNAELTHFSRQENCKDVCIRKQKGEILGIAIVESGWGSILPTVVVANLMHGGPAERSGELSIGDRLMSVNGTSLVGLPLTTCQSIIRELKHQTEVTLNIVHCPPVTTAVIRRPDSKYQLGFCVENGVICSLMRGGIAEKGGIRVGHRIIEINGQSVVATPHEKIIQILTQAVSEVHIKTMPASTYRLLTGQEQPVFL</sequence>
<evidence type="ECO:0000256" key="6">
    <source>
        <dbReference type="ARBA" id="ARBA00022990"/>
    </source>
</evidence>
<evidence type="ECO:0000256" key="1">
    <source>
        <dbReference type="ARBA" id="ARBA00004556"/>
    </source>
</evidence>
<dbReference type="GO" id="GO:0001540">
    <property type="term" value="F:amyloid-beta binding"/>
    <property type="evidence" value="ECO:0007669"/>
    <property type="project" value="TreeGrafter"/>
</dbReference>
<feature type="compositionally biased region" description="Gly residues" evidence="12">
    <location>
        <begin position="132"/>
        <end position="145"/>
    </location>
</feature>
<dbReference type="CDD" id="cd01208">
    <property type="entry name" value="PTB_X11"/>
    <property type="match status" value="1"/>
</dbReference>
<keyword evidence="16" id="KW-1185">Reference proteome</keyword>
<dbReference type="CDD" id="cd06793">
    <property type="entry name" value="PDZ2_APBA1_3-like"/>
    <property type="match status" value="1"/>
</dbReference>
<feature type="domain" description="PID" evidence="13">
    <location>
        <begin position="595"/>
        <end position="741"/>
    </location>
</feature>
<dbReference type="Gene3D" id="2.30.29.30">
    <property type="entry name" value="Pleckstrin-homology domain (PH domain)/Phosphotyrosine-binding domain (PTB)"/>
    <property type="match status" value="1"/>
</dbReference>
<dbReference type="InterPro" id="IPR006020">
    <property type="entry name" value="PTB/PI_dom"/>
</dbReference>
<feature type="compositionally biased region" description="Basic and acidic residues" evidence="12">
    <location>
        <begin position="108"/>
        <end position="130"/>
    </location>
</feature>
<feature type="compositionally biased region" description="Acidic residues" evidence="12">
    <location>
        <begin position="361"/>
        <end position="373"/>
    </location>
</feature>
<dbReference type="PROSITE" id="PS01179">
    <property type="entry name" value="PID"/>
    <property type="match status" value="1"/>
</dbReference>
<dbReference type="FunFam" id="2.30.42.10:FF:000017">
    <property type="entry name" value="Amyloid beta A4 protein-binding family A member 1"/>
    <property type="match status" value="1"/>
</dbReference>
<feature type="domain" description="PDZ" evidence="14">
    <location>
        <begin position="774"/>
        <end position="859"/>
    </location>
</feature>
<proteinExistence type="predicted"/>
<reference evidence="15" key="2">
    <citation type="submission" date="2025-09" db="UniProtKB">
        <authorList>
            <consortium name="Ensembl"/>
        </authorList>
    </citation>
    <scope>IDENTIFICATION</scope>
</reference>
<keyword evidence="6" id="KW-0007">Acetylation</keyword>
<feature type="region of interest" description="Disordered" evidence="12">
    <location>
        <begin position="387"/>
        <end position="417"/>
    </location>
</feature>
<keyword evidence="4" id="KW-0597">Phosphoprotein</keyword>
<dbReference type="InterPro" id="IPR011993">
    <property type="entry name" value="PH-like_dom_sf"/>
</dbReference>
<dbReference type="InterPro" id="IPR036034">
    <property type="entry name" value="PDZ_sf"/>
</dbReference>
<evidence type="ECO:0000256" key="2">
    <source>
        <dbReference type="ARBA" id="ARBA00022448"/>
    </source>
</evidence>
<gene>
    <name evidence="15" type="primary">APBA3</name>
</gene>
<keyword evidence="3" id="KW-0963">Cytoplasm</keyword>
<dbReference type="SMART" id="SM00228">
    <property type="entry name" value="PDZ"/>
    <property type="match status" value="2"/>
</dbReference>
<dbReference type="SUPFAM" id="SSF50729">
    <property type="entry name" value="PH domain-like"/>
    <property type="match status" value="1"/>
</dbReference>
<dbReference type="GO" id="GO:0048471">
    <property type="term" value="C:perinuclear region of cytoplasm"/>
    <property type="evidence" value="ECO:0007669"/>
    <property type="project" value="UniProtKB-SubCell"/>
</dbReference>
<dbReference type="InterPro" id="IPR051230">
    <property type="entry name" value="APP-Binding"/>
</dbReference>
<accession>A0A8B9BLD9</accession>
<dbReference type="CDD" id="cd06720">
    <property type="entry name" value="PDZ1_APBA1_3-like"/>
    <property type="match status" value="1"/>
</dbReference>
<evidence type="ECO:0000256" key="9">
    <source>
        <dbReference type="ARBA" id="ARBA00077607"/>
    </source>
</evidence>
<dbReference type="FunFam" id="2.30.42.10:FF:000007">
    <property type="entry name" value="Amyloid beta A4 protein-binding family A member"/>
    <property type="match status" value="1"/>
</dbReference>
<dbReference type="Gene3D" id="2.30.42.10">
    <property type="match status" value="2"/>
</dbReference>
<feature type="region of interest" description="Disordered" evidence="12">
    <location>
        <begin position="1"/>
        <end position="373"/>
    </location>
</feature>
<evidence type="ECO:0000313" key="15">
    <source>
        <dbReference type="Ensembl" id="ENSABRP00000006077.1"/>
    </source>
</evidence>
<evidence type="ECO:0000256" key="5">
    <source>
        <dbReference type="ARBA" id="ARBA00022737"/>
    </source>
</evidence>
<feature type="compositionally biased region" description="Low complexity" evidence="12">
    <location>
        <begin position="341"/>
        <end position="359"/>
    </location>
</feature>
<name>A0A8B9BLD9_9AVES</name>
<feature type="compositionally biased region" description="Basic and acidic residues" evidence="12">
    <location>
        <begin position="26"/>
        <end position="35"/>
    </location>
</feature>
<dbReference type="Ensembl" id="ENSABRT00000008744.1">
    <property type="protein sequence ID" value="ENSABRP00000006077.1"/>
    <property type="gene ID" value="ENSABRG00000005634.1"/>
</dbReference>
<dbReference type="Pfam" id="PF00640">
    <property type="entry name" value="PID"/>
    <property type="match status" value="1"/>
</dbReference>
<evidence type="ECO:0000256" key="12">
    <source>
        <dbReference type="SAM" id="MobiDB-lite"/>
    </source>
</evidence>
<dbReference type="FunFam" id="2.30.29.30:FF:000222">
    <property type="entry name" value="amyloid beta A4 precursor protein-binding family A member 3"/>
    <property type="match status" value="1"/>
</dbReference>
<feature type="compositionally biased region" description="Gly residues" evidence="12">
    <location>
        <begin position="512"/>
        <end position="527"/>
    </location>
</feature>
<comment type="function">
    <text evidence="7">May modulate processing of the amyloid-beta precursor protein (APP) and hence formation of APP-beta. May enhance the activity of HIF1A in macrophages by inhibiting the activity of HIF1AN.</text>
</comment>
<feature type="domain" description="PDZ" evidence="14">
    <location>
        <begin position="865"/>
        <end position="941"/>
    </location>
</feature>
<comment type="subcellular location">
    <subcellularLocation>
        <location evidence="1">Cytoplasm</location>
        <location evidence="1">Perinuclear region</location>
    </subcellularLocation>
</comment>
<evidence type="ECO:0000256" key="4">
    <source>
        <dbReference type="ARBA" id="ARBA00022553"/>
    </source>
</evidence>
<evidence type="ECO:0000256" key="11">
    <source>
        <dbReference type="ARBA" id="ARBA00083043"/>
    </source>
</evidence>
<dbReference type="InterPro" id="IPR001478">
    <property type="entry name" value="PDZ"/>
</dbReference>
<feature type="compositionally biased region" description="Gly residues" evidence="12">
    <location>
        <begin position="87"/>
        <end position="101"/>
    </location>
</feature>
<evidence type="ECO:0000256" key="10">
    <source>
        <dbReference type="ARBA" id="ARBA00078850"/>
    </source>
</evidence>
<dbReference type="GeneTree" id="ENSGT00940000160384"/>
<feature type="region of interest" description="Disordered" evidence="12">
    <location>
        <begin position="504"/>
        <end position="580"/>
    </location>
</feature>
<evidence type="ECO:0000256" key="8">
    <source>
        <dbReference type="ARBA" id="ARBA00067675"/>
    </source>
</evidence>
<evidence type="ECO:0000256" key="3">
    <source>
        <dbReference type="ARBA" id="ARBA00022490"/>
    </source>
</evidence>
<dbReference type="SUPFAM" id="SSF50156">
    <property type="entry name" value="PDZ domain-like"/>
    <property type="match status" value="2"/>
</dbReference>
<dbReference type="SMART" id="SM00462">
    <property type="entry name" value="PTB"/>
    <property type="match status" value="1"/>
</dbReference>
<evidence type="ECO:0000313" key="16">
    <source>
        <dbReference type="Proteomes" id="UP000694426"/>
    </source>
</evidence>
<organism evidence="15 16">
    <name type="scientific">Anser brachyrhynchus</name>
    <name type="common">Pink-footed goose</name>
    <dbReference type="NCBI Taxonomy" id="132585"/>
    <lineage>
        <taxon>Eukaryota</taxon>
        <taxon>Metazoa</taxon>
        <taxon>Chordata</taxon>
        <taxon>Craniata</taxon>
        <taxon>Vertebrata</taxon>
        <taxon>Euteleostomi</taxon>
        <taxon>Archelosauria</taxon>
        <taxon>Archosauria</taxon>
        <taxon>Dinosauria</taxon>
        <taxon>Saurischia</taxon>
        <taxon>Theropoda</taxon>
        <taxon>Coelurosauria</taxon>
        <taxon>Aves</taxon>
        <taxon>Neognathae</taxon>
        <taxon>Galloanserae</taxon>
        <taxon>Anseriformes</taxon>
        <taxon>Anatidae</taxon>
        <taxon>Anserinae</taxon>
        <taxon>Anser</taxon>
    </lineage>
</organism>
<evidence type="ECO:0000259" key="13">
    <source>
        <dbReference type="PROSITE" id="PS01179"/>
    </source>
</evidence>
<evidence type="ECO:0000256" key="7">
    <source>
        <dbReference type="ARBA" id="ARBA00058713"/>
    </source>
</evidence>
<dbReference type="AlphaFoldDB" id="A0A8B9BLD9"/>
<feature type="compositionally biased region" description="Basic and acidic residues" evidence="12">
    <location>
        <begin position="1"/>
        <end position="15"/>
    </location>
</feature>
<feature type="compositionally biased region" description="Polar residues" evidence="12">
    <location>
        <begin position="565"/>
        <end position="577"/>
    </location>
</feature>
<feature type="compositionally biased region" description="Pro residues" evidence="12">
    <location>
        <begin position="250"/>
        <end position="262"/>
    </location>
</feature>
<protein>
    <recommendedName>
        <fullName evidence="8">Amyloid-beta A4 precursor protein-binding family A member 3</fullName>
    </recommendedName>
    <alternativeName>
        <fullName evidence="10">Adapter protein X11gamma</fullName>
    </alternativeName>
    <alternativeName>
        <fullName evidence="9">Neuron-specific X11L2 protein</fullName>
    </alternativeName>
    <alternativeName>
        <fullName evidence="11">Neuronal Munc18-1-interacting protein 3</fullName>
    </alternativeName>
</protein>
<keyword evidence="5" id="KW-0677">Repeat</keyword>
<dbReference type="GO" id="GO:0043197">
    <property type="term" value="C:dendritic spine"/>
    <property type="evidence" value="ECO:0007669"/>
    <property type="project" value="TreeGrafter"/>
</dbReference>
<dbReference type="PANTHER" id="PTHR12345:SF9">
    <property type="entry name" value="AMYLOID-BETA A4 PRECURSOR PROTEIN-BINDING FAMILY A MEMBER 3"/>
    <property type="match status" value="1"/>
</dbReference>
<feature type="compositionally biased region" description="Pro residues" evidence="12">
    <location>
        <begin position="149"/>
        <end position="160"/>
    </location>
</feature>
<feature type="compositionally biased region" description="Gly residues" evidence="12">
    <location>
        <begin position="189"/>
        <end position="200"/>
    </location>
</feature>
<reference evidence="15" key="1">
    <citation type="submission" date="2025-08" db="UniProtKB">
        <authorList>
            <consortium name="Ensembl"/>
        </authorList>
    </citation>
    <scope>IDENTIFICATION</scope>
</reference>
<dbReference type="GO" id="GO:0005886">
    <property type="term" value="C:plasma membrane"/>
    <property type="evidence" value="ECO:0007669"/>
    <property type="project" value="TreeGrafter"/>
</dbReference>
<evidence type="ECO:0000259" key="14">
    <source>
        <dbReference type="PROSITE" id="PS50106"/>
    </source>
</evidence>
<dbReference type="Pfam" id="PF00595">
    <property type="entry name" value="PDZ"/>
    <property type="match status" value="2"/>
</dbReference>
<feature type="compositionally biased region" description="Low complexity" evidence="12">
    <location>
        <begin position="269"/>
        <end position="283"/>
    </location>
</feature>
<keyword evidence="2" id="KW-0813">Transport</keyword>
<dbReference type="Proteomes" id="UP000694426">
    <property type="component" value="Unplaced"/>
</dbReference>
<feature type="compositionally biased region" description="Pro residues" evidence="12">
    <location>
        <begin position="201"/>
        <end position="214"/>
    </location>
</feature>
<dbReference type="GO" id="GO:0007268">
    <property type="term" value="P:chemical synaptic transmission"/>
    <property type="evidence" value="ECO:0007669"/>
    <property type="project" value="TreeGrafter"/>
</dbReference>
<dbReference type="PROSITE" id="PS50106">
    <property type="entry name" value="PDZ"/>
    <property type="match status" value="2"/>
</dbReference>
<dbReference type="PANTHER" id="PTHR12345">
    <property type="entry name" value="SYNTENIN RELATED"/>
    <property type="match status" value="1"/>
</dbReference>